<gene>
    <name evidence="5" type="ORF">CQ394_17700</name>
</gene>
<dbReference type="GO" id="GO:0016020">
    <property type="term" value="C:membrane"/>
    <property type="evidence" value="ECO:0007669"/>
    <property type="project" value="UniProtKB-SubCell"/>
</dbReference>
<evidence type="ECO:0000256" key="4">
    <source>
        <dbReference type="ARBA" id="ARBA00023136"/>
    </source>
</evidence>
<dbReference type="OrthoDB" id="88184at2"/>
<dbReference type="Pfam" id="PF05105">
    <property type="entry name" value="Phage_holin_4_1"/>
    <property type="match status" value="1"/>
</dbReference>
<accession>A0A2A7MCE1</accession>
<evidence type="ECO:0000256" key="2">
    <source>
        <dbReference type="ARBA" id="ARBA00022692"/>
    </source>
</evidence>
<protein>
    <recommendedName>
        <fullName evidence="7">Holin</fullName>
    </recommendedName>
</protein>
<dbReference type="EMBL" id="PDCJ01000004">
    <property type="protein sequence ID" value="PEG29207.1"/>
    <property type="molecule type" value="Genomic_DNA"/>
</dbReference>
<evidence type="ECO:0000313" key="6">
    <source>
        <dbReference type="Proteomes" id="UP000220840"/>
    </source>
</evidence>
<dbReference type="AlphaFoldDB" id="A0A2A7MCE1"/>
<keyword evidence="3" id="KW-1133">Transmembrane helix</keyword>
<proteinExistence type="predicted"/>
<dbReference type="NCBIfam" id="TIGR01593">
    <property type="entry name" value="holin_tox_secr"/>
    <property type="match status" value="1"/>
</dbReference>
<evidence type="ECO:0000313" key="5">
    <source>
        <dbReference type="EMBL" id="PEG29207.1"/>
    </source>
</evidence>
<organism evidence="5 6">
    <name type="scientific">Clostridium neonatale</name>
    <dbReference type="NCBI Taxonomy" id="137838"/>
    <lineage>
        <taxon>Bacteria</taxon>
        <taxon>Bacillati</taxon>
        <taxon>Bacillota</taxon>
        <taxon>Clostridia</taxon>
        <taxon>Eubacteriales</taxon>
        <taxon>Clostridiaceae</taxon>
        <taxon>Clostridium</taxon>
    </lineage>
</organism>
<reference evidence="5 6" key="1">
    <citation type="submission" date="2017-10" db="EMBL/GenBank/DDBJ databases">
        <title>Effective Description of Clostridium neonatale sp. nov. linked to necrotizing enterocolitis in neonates and a clarification of species assignable to the genus Clostridium (Prazmowski 1880) emend. Lawson and Rainey 2016.</title>
        <authorList>
            <person name="Bernard K."/>
            <person name="Burdz T."/>
            <person name="Wiebe D."/>
            <person name="Balcewich B."/>
            <person name="Alfa M."/>
            <person name="Bernier A.-M."/>
        </authorList>
    </citation>
    <scope>NUCLEOTIDE SEQUENCE [LARGE SCALE GENOMIC DNA]</scope>
    <source>
        <strain evidence="5 6">LCDC99A005</strain>
    </source>
</reference>
<keyword evidence="6" id="KW-1185">Reference proteome</keyword>
<evidence type="ECO:0000256" key="3">
    <source>
        <dbReference type="ARBA" id="ARBA00022989"/>
    </source>
</evidence>
<dbReference type="InterPro" id="IPR006480">
    <property type="entry name" value="Phage_holin_4_1"/>
</dbReference>
<sequence length="76" mass="8499">MGIARKSLILVVLIVGVLLDRLLNAETWIFRTLIAYFYITNEGTSLLENCVGLGLPIPQTLQDTLIQLKEGNKKEL</sequence>
<keyword evidence="2" id="KW-0812">Transmembrane</keyword>
<dbReference type="STRING" id="137838.GCA_001458595_00979"/>
<dbReference type="Proteomes" id="UP000220840">
    <property type="component" value="Unassembled WGS sequence"/>
</dbReference>
<comment type="subcellular location">
    <subcellularLocation>
        <location evidence="1">Membrane</location>
        <topology evidence="1">Multi-pass membrane protein</topology>
    </subcellularLocation>
</comment>
<keyword evidence="4" id="KW-0472">Membrane</keyword>
<evidence type="ECO:0008006" key="7">
    <source>
        <dbReference type="Google" id="ProtNLM"/>
    </source>
</evidence>
<evidence type="ECO:0000256" key="1">
    <source>
        <dbReference type="ARBA" id="ARBA00004141"/>
    </source>
</evidence>
<comment type="caution">
    <text evidence="5">The sequence shown here is derived from an EMBL/GenBank/DDBJ whole genome shotgun (WGS) entry which is preliminary data.</text>
</comment>
<name>A0A2A7MCE1_9CLOT</name>